<accession>A0A1B2JIP5</accession>
<keyword evidence="2" id="KW-0472">Membrane</keyword>
<dbReference type="OrthoDB" id="4073891at2759"/>
<evidence type="ECO:0000256" key="1">
    <source>
        <dbReference type="SAM" id="MobiDB-lite"/>
    </source>
</evidence>
<name>A0A1B2JIP5_PICPA</name>
<feature type="compositionally biased region" description="Polar residues" evidence="1">
    <location>
        <begin position="1"/>
        <end position="12"/>
    </location>
</feature>
<evidence type="ECO:0000256" key="2">
    <source>
        <dbReference type="SAM" id="Phobius"/>
    </source>
</evidence>
<feature type="transmembrane region" description="Helical" evidence="2">
    <location>
        <begin position="284"/>
        <end position="311"/>
    </location>
</feature>
<proteinExistence type="predicted"/>
<gene>
    <name evidence="3" type="primary">SMA2</name>
    <name evidence="3" type="ORF">ATY40_BA7504808</name>
</gene>
<dbReference type="AlphaFoldDB" id="A0A1B2JIP5"/>
<sequence length="398" mass="44274">MFGYSVQNNNRNPFLGLTEEQGPRHASNPQQSLHELEKSIIEPDKIEDVSDTVTEKNDIPGKVNSKSSLQGSFVITMGLFSLVLFFWLVSLATLIVTMHSCREDSILCLPQISFQLSSETPIARALLVKAEQALRLISYIAVDLGAHPSEDGNVFVNPHLREMAIKKNMQNPTEFNSVFNYLKTVDTLTTDNIFRLNFFGYCKDQLAKGSTVCKNEWGLDFVSVLLRDAGDQLSQITSDPELGRQLVGESFVKAYRGILKQASNLNLQDRKLENAIQLSRVSKIIPLLVFITCISKAVDTVLMIVVMGFYIWKRNGHANIITILLNVVFGIHLITLITGFLSVVLETEYFIKLSAIGEQTGIAVVVLDVGSYVVFASAFANVIVCFLLLITISKRPYS</sequence>
<organism evidence="3 4">
    <name type="scientific">Komagataella pastoris</name>
    <name type="common">Yeast</name>
    <name type="synonym">Pichia pastoris</name>
    <dbReference type="NCBI Taxonomy" id="4922"/>
    <lineage>
        <taxon>Eukaryota</taxon>
        <taxon>Fungi</taxon>
        <taxon>Dikarya</taxon>
        <taxon>Ascomycota</taxon>
        <taxon>Saccharomycotina</taxon>
        <taxon>Pichiomycetes</taxon>
        <taxon>Pichiales</taxon>
        <taxon>Pichiaceae</taxon>
        <taxon>Komagataella</taxon>
    </lineage>
</organism>
<evidence type="ECO:0000313" key="4">
    <source>
        <dbReference type="Proteomes" id="UP000094565"/>
    </source>
</evidence>
<keyword evidence="2" id="KW-1133">Transmembrane helix</keyword>
<feature type="transmembrane region" description="Helical" evidence="2">
    <location>
        <begin position="72"/>
        <end position="96"/>
    </location>
</feature>
<feature type="region of interest" description="Disordered" evidence="1">
    <location>
        <begin position="1"/>
        <end position="32"/>
    </location>
</feature>
<evidence type="ECO:0000313" key="3">
    <source>
        <dbReference type="EMBL" id="ANZ77927.1"/>
    </source>
</evidence>
<reference evidence="3 4" key="1">
    <citation type="submission" date="2016-02" db="EMBL/GenBank/DDBJ databases">
        <title>Comparative genomic and transcriptomic foundation for Pichia pastoris.</title>
        <authorList>
            <person name="Love K.R."/>
            <person name="Shah K.A."/>
            <person name="Whittaker C.A."/>
            <person name="Wu J."/>
            <person name="Bartlett M.C."/>
            <person name="Ma D."/>
            <person name="Leeson R.L."/>
            <person name="Priest M."/>
            <person name="Young S.K."/>
            <person name="Love J.C."/>
        </authorList>
    </citation>
    <scope>NUCLEOTIDE SEQUENCE [LARGE SCALE GENOMIC DNA]</scope>
    <source>
        <strain evidence="3 4">ATCC 28485</strain>
    </source>
</reference>
<protein>
    <submittedName>
        <fullName evidence="3">BA75_04808T0</fullName>
    </submittedName>
</protein>
<keyword evidence="4" id="KW-1185">Reference proteome</keyword>
<dbReference type="EMBL" id="CP014587">
    <property type="protein sequence ID" value="ANZ77927.1"/>
    <property type="molecule type" value="Genomic_DNA"/>
</dbReference>
<keyword evidence="2" id="KW-0812">Transmembrane</keyword>
<feature type="transmembrane region" description="Helical" evidence="2">
    <location>
        <begin position="372"/>
        <end position="392"/>
    </location>
</feature>
<feature type="transmembrane region" description="Helical" evidence="2">
    <location>
        <begin position="323"/>
        <end position="345"/>
    </location>
</feature>
<dbReference type="Proteomes" id="UP000094565">
    <property type="component" value="Chromosome 4"/>
</dbReference>